<dbReference type="EMBL" id="JAOPGA020000875">
    <property type="protein sequence ID" value="KAL0482591.1"/>
    <property type="molecule type" value="Genomic_DNA"/>
</dbReference>
<feature type="region of interest" description="Disordered" evidence="6">
    <location>
        <begin position="781"/>
        <end position="822"/>
    </location>
</feature>
<protein>
    <recommendedName>
        <fullName evidence="5">DNA 3'-5' helicase</fullName>
        <ecNumber evidence="5">5.6.2.4</ecNumber>
    </recommendedName>
</protein>
<feature type="compositionally biased region" description="Polar residues" evidence="6">
    <location>
        <begin position="798"/>
        <end position="813"/>
    </location>
</feature>
<dbReference type="Gene3D" id="3.40.50.300">
    <property type="entry name" value="P-loop containing nucleotide triphosphate hydrolases"/>
    <property type="match status" value="2"/>
</dbReference>
<evidence type="ECO:0000256" key="4">
    <source>
        <dbReference type="ARBA" id="ARBA00034617"/>
    </source>
</evidence>
<feature type="compositionally biased region" description="Low complexity" evidence="6">
    <location>
        <begin position="678"/>
        <end position="688"/>
    </location>
</feature>
<dbReference type="InterPro" id="IPR032284">
    <property type="entry name" value="RecQ_Zn-bd"/>
</dbReference>
<feature type="compositionally biased region" description="Pro residues" evidence="6">
    <location>
        <begin position="689"/>
        <end position="702"/>
    </location>
</feature>
<name>A0AAW2YYL8_9EUKA</name>
<dbReference type="InterPro" id="IPR036388">
    <property type="entry name" value="WH-like_DNA-bd_sf"/>
</dbReference>
<dbReference type="GO" id="GO:0000724">
    <property type="term" value="P:double-strand break repair via homologous recombination"/>
    <property type="evidence" value="ECO:0007669"/>
    <property type="project" value="TreeGrafter"/>
</dbReference>
<evidence type="ECO:0000256" key="6">
    <source>
        <dbReference type="SAM" id="MobiDB-lite"/>
    </source>
</evidence>
<keyword evidence="10" id="KW-1185">Reference proteome</keyword>
<keyword evidence="9" id="KW-0347">Helicase</keyword>
<feature type="region of interest" description="Disordered" evidence="6">
    <location>
        <begin position="553"/>
        <end position="598"/>
    </location>
</feature>
<dbReference type="GO" id="GO:0005694">
    <property type="term" value="C:chromosome"/>
    <property type="evidence" value="ECO:0007669"/>
    <property type="project" value="TreeGrafter"/>
</dbReference>
<comment type="catalytic activity">
    <reaction evidence="4">
        <text>Couples ATP hydrolysis with the unwinding of duplex DNA by translocating in the 3'-5' direction.</text>
        <dbReference type="EC" id="5.6.2.4"/>
    </reaction>
</comment>
<evidence type="ECO:0000313" key="10">
    <source>
        <dbReference type="Proteomes" id="UP001431209"/>
    </source>
</evidence>
<dbReference type="PANTHER" id="PTHR13710">
    <property type="entry name" value="DNA HELICASE RECQ FAMILY MEMBER"/>
    <property type="match status" value="1"/>
</dbReference>
<evidence type="ECO:0000256" key="3">
    <source>
        <dbReference type="ARBA" id="ARBA00023235"/>
    </source>
</evidence>
<dbReference type="GO" id="GO:0009378">
    <property type="term" value="F:four-way junction helicase activity"/>
    <property type="evidence" value="ECO:0007669"/>
    <property type="project" value="TreeGrafter"/>
</dbReference>
<dbReference type="GO" id="GO:0006260">
    <property type="term" value="P:DNA replication"/>
    <property type="evidence" value="ECO:0007669"/>
    <property type="project" value="InterPro"/>
</dbReference>
<dbReference type="Proteomes" id="UP001431209">
    <property type="component" value="Unassembled WGS sequence"/>
</dbReference>
<keyword evidence="2" id="KW-0238">DNA-binding</keyword>
<dbReference type="PANTHER" id="PTHR13710:SF105">
    <property type="entry name" value="ATP-DEPENDENT DNA HELICASE Q1"/>
    <property type="match status" value="1"/>
</dbReference>
<dbReference type="GO" id="GO:0005737">
    <property type="term" value="C:cytoplasm"/>
    <property type="evidence" value="ECO:0007669"/>
    <property type="project" value="TreeGrafter"/>
</dbReference>
<evidence type="ECO:0000259" key="7">
    <source>
        <dbReference type="Pfam" id="PF09382"/>
    </source>
</evidence>
<comment type="similarity">
    <text evidence="1">Belongs to the helicase family. RecQ subfamily.</text>
</comment>
<dbReference type="InterPro" id="IPR018982">
    <property type="entry name" value="RQC_domain"/>
</dbReference>
<feature type="compositionally biased region" description="Low complexity" evidence="6">
    <location>
        <begin position="559"/>
        <end position="568"/>
    </location>
</feature>
<evidence type="ECO:0000259" key="8">
    <source>
        <dbReference type="Pfam" id="PF16124"/>
    </source>
</evidence>
<dbReference type="GO" id="GO:0043138">
    <property type="term" value="F:3'-5' DNA helicase activity"/>
    <property type="evidence" value="ECO:0007669"/>
    <property type="project" value="UniProtKB-EC"/>
</dbReference>
<keyword evidence="9" id="KW-0378">Hydrolase</keyword>
<dbReference type="Pfam" id="PF09382">
    <property type="entry name" value="RQC"/>
    <property type="match status" value="1"/>
</dbReference>
<reference evidence="9 10" key="1">
    <citation type="submission" date="2024-03" db="EMBL/GenBank/DDBJ databases">
        <title>The Acrasis kona genome and developmental transcriptomes reveal deep origins of eukaryotic multicellular pathways.</title>
        <authorList>
            <person name="Sheikh S."/>
            <person name="Fu C.-J."/>
            <person name="Brown M.W."/>
            <person name="Baldauf S.L."/>
        </authorList>
    </citation>
    <scope>NUCLEOTIDE SEQUENCE [LARGE SCALE GENOMIC DNA]</scope>
    <source>
        <strain evidence="9 10">ATCC MYA-3509</strain>
    </source>
</reference>
<feature type="compositionally biased region" description="Basic and acidic residues" evidence="6">
    <location>
        <begin position="754"/>
        <end position="765"/>
    </location>
</feature>
<feature type="region of interest" description="Disordered" evidence="6">
    <location>
        <begin position="742"/>
        <end position="766"/>
    </location>
</feature>
<accession>A0AAW2YYL8</accession>
<feature type="domain" description="RQC" evidence="7">
    <location>
        <begin position="445"/>
        <end position="541"/>
    </location>
</feature>
<evidence type="ECO:0000256" key="2">
    <source>
        <dbReference type="ARBA" id="ARBA00023125"/>
    </source>
</evidence>
<evidence type="ECO:0000256" key="5">
    <source>
        <dbReference type="ARBA" id="ARBA00034808"/>
    </source>
</evidence>
<keyword evidence="9" id="KW-0547">Nucleotide-binding</keyword>
<comment type="caution">
    <text evidence="9">The sequence shown here is derived from an EMBL/GenBank/DDBJ whole genome shotgun (WGS) entry which is preliminary data.</text>
</comment>
<feature type="region of interest" description="Disordered" evidence="6">
    <location>
        <begin position="630"/>
        <end position="708"/>
    </location>
</feature>
<proteinExistence type="inferred from homology"/>
<dbReference type="EC" id="5.6.2.4" evidence="5"/>
<dbReference type="Gene3D" id="1.10.10.10">
    <property type="entry name" value="Winged helix-like DNA-binding domain superfamily/Winged helix DNA-binding domain"/>
    <property type="match status" value="1"/>
</dbReference>
<dbReference type="AlphaFoldDB" id="A0AAW2YYL8"/>
<dbReference type="GO" id="GO:0003677">
    <property type="term" value="F:DNA binding"/>
    <property type="evidence" value="ECO:0007669"/>
    <property type="project" value="UniProtKB-KW"/>
</dbReference>
<keyword evidence="9" id="KW-0067">ATP-binding</keyword>
<gene>
    <name evidence="9" type="ORF">AKO1_002573</name>
</gene>
<feature type="compositionally biased region" description="Pro residues" evidence="6">
    <location>
        <begin position="635"/>
        <end position="648"/>
    </location>
</feature>
<dbReference type="SUPFAM" id="SSF52540">
    <property type="entry name" value="P-loop containing nucleoside triphosphate hydrolases"/>
    <property type="match status" value="1"/>
</dbReference>
<feature type="domain" description="ATP-dependent DNA helicase RecQ zinc-binding" evidence="8">
    <location>
        <begin position="394"/>
        <end position="437"/>
    </location>
</feature>
<evidence type="ECO:0000256" key="1">
    <source>
        <dbReference type="ARBA" id="ARBA00005446"/>
    </source>
</evidence>
<dbReference type="Pfam" id="PF16124">
    <property type="entry name" value="RecQ_Zn_bind"/>
    <property type="match status" value="1"/>
</dbReference>
<organism evidence="9 10">
    <name type="scientific">Acrasis kona</name>
    <dbReference type="NCBI Taxonomy" id="1008807"/>
    <lineage>
        <taxon>Eukaryota</taxon>
        <taxon>Discoba</taxon>
        <taxon>Heterolobosea</taxon>
        <taxon>Tetramitia</taxon>
        <taxon>Eutetramitia</taxon>
        <taxon>Acrasidae</taxon>
        <taxon>Acrasis</taxon>
    </lineage>
</organism>
<keyword evidence="3" id="KW-0413">Isomerase</keyword>
<sequence length="822" mass="93443">MNENAIKEQSEKFVIHYEKLVSDKIISPPPPKEAIQIQKQPCKWRDDVFEWDENVKNTLQDKFKLEKFHENQLEVINAALSKRDVLAIMPSEQTFVCYQIPATINDGVTVVFKSISDFTQEVNTLRGHNVWAETFVQDANVTTISQFKLFFVHMKDMHSDALAKCLQEAHETNSISRFVIHDANCISSWGQNYLPDLHKNSQHTFDYLRRRYPTVPILAVTTPTNPEARKGIADHLLLDDTQLVQLCGELFHPELYFDVTVQVAKKKTDVVLSQLNKCKDGKSIIYCHHKEECLNLFNSLKKCNIQCEVYHPELSDREANKEKWINASTSTMVSTFDFSTNHPIRNIIHYSIPWSMELLYQHYSQCDSSNPCSSLMIYDSGDRTTLIKESGDDLKKKVKVNQVVDYAINKHLCRRSYLSCYFGSNDVIRCGNCDNCKDSKVYVDEDFTALAISLLRIIDEHVLSVMTAKSAIDAWQGTKSEQVKKKKDLMNSRDFGHAKNLSQETCNRLLLDLIINGYIEEEVSHMKQNVFLKLSVNGDKFDQLKKEGAQYRIRGATIKQQQQTTKSSPMKRKSTTPKQSPIKSQQEKKPIMMKTQPESIPLIVERTEVQLSKNEISPPSKNVAEFQNASTMMESPPPRLPPRIPATPSPNKTNNTVPAFNSPRRIPIVPPSTQQAHSTQRSSSTQPITTPPPSQAIPPLPPSQSSIPVVPKISRPIVPIVPPRKTSAQITPQQDIVAIPQDTAPPQLPPVPSSKDDPVDVHKSNTPDIDMMIEDFEELTEEDLEQIDDTDRYDKTPKTSIQHTSPPQINKSQYLKKLTCRK</sequence>
<dbReference type="InterPro" id="IPR027417">
    <property type="entry name" value="P-loop_NTPase"/>
</dbReference>
<evidence type="ECO:0000313" key="9">
    <source>
        <dbReference type="EMBL" id="KAL0482591.1"/>
    </source>
</evidence>